<name>A0AAU9LUG8_9ASTR</name>
<sequence length="209" mass="23981">MKRCCIKKKSRSLAKQEKEQTIIKNESKEATNQKDRSEPLDRLLSDDDINSKNKKVNLQKKGLISFNELLAVENDQQSSPQNHMVEKTLYIDTIHKVEMETAKSDEGIFGISHIPKQDKETGFCEDPKVDRDLKVSQQSELELPAPPPLPKSPSDSWLWRTLPSMSSKNLSLRANPNPKYPTSNTRAKLENFQSRNPFQLIYLDKTELD</sequence>
<feature type="compositionally biased region" description="Basic and acidic residues" evidence="1">
    <location>
        <begin position="14"/>
        <end position="51"/>
    </location>
</feature>
<gene>
    <name evidence="2" type="ORF">LVIROSA_LOCUS5667</name>
</gene>
<accession>A0AAU9LUG8</accession>
<feature type="region of interest" description="Disordered" evidence="1">
    <location>
        <begin position="136"/>
        <end position="157"/>
    </location>
</feature>
<dbReference type="Proteomes" id="UP001157418">
    <property type="component" value="Unassembled WGS sequence"/>
</dbReference>
<dbReference type="PANTHER" id="PTHR33671:SF16">
    <property type="match status" value="1"/>
</dbReference>
<protein>
    <submittedName>
        <fullName evidence="2">Uncharacterized protein</fullName>
    </submittedName>
</protein>
<reference evidence="2 3" key="1">
    <citation type="submission" date="2022-01" db="EMBL/GenBank/DDBJ databases">
        <authorList>
            <person name="Xiong W."/>
            <person name="Schranz E."/>
        </authorList>
    </citation>
    <scope>NUCLEOTIDE SEQUENCE [LARGE SCALE GENOMIC DNA]</scope>
</reference>
<evidence type="ECO:0000313" key="2">
    <source>
        <dbReference type="EMBL" id="CAH1418047.1"/>
    </source>
</evidence>
<comment type="caution">
    <text evidence="2">The sequence shown here is derived from an EMBL/GenBank/DDBJ whole genome shotgun (WGS) entry which is preliminary data.</text>
</comment>
<dbReference type="EMBL" id="CAKMRJ010000113">
    <property type="protein sequence ID" value="CAH1418047.1"/>
    <property type="molecule type" value="Genomic_DNA"/>
</dbReference>
<feature type="compositionally biased region" description="Basic residues" evidence="1">
    <location>
        <begin position="1"/>
        <end position="12"/>
    </location>
</feature>
<evidence type="ECO:0000313" key="3">
    <source>
        <dbReference type="Proteomes" id="UP001157418"/>
    </source>
</evidence>
<evidence type="ECO:0000256" key="1">
    <source>
        <dbReference type="SAM" id="MobiDB-lite"/>
    </source>
</evidence>
<dbReference type="AlphaFoldDB" id="A0AAU9LUG8"/>
<keyword evidence="3" id="KW-1185">Reference proteome</keyword>
<organism evidence="2 3">
    <name type="scientific">Lactuca virosa</name>
    <dbReference type="NCBI Taxonomy" id="75947"/>
    <lineage>
        <taxon>Eukaryota</taxon>
        <taxon>Viridiplantae</taxon>
        <taxon>Streptophyta</taxon>
        <taxon>Embryophyta</taxon>
        <taxon>Tracheophyta</taxon>
        <taxon>Spermatophyta</taxon>
        <taxon>Magnoliopsida</taxon>
        <taxon>eudicotyledons</taxon>
        <taxon>Gunneridae</taxon>
        <taxon>Pentapetalae</taxon>
        <taxon>asterids</taxon>
        <taxon>campanulids</taxon>
        <taxon>Asterales</taxon>
        <taxon>Asteraceae</taxon>
        <taxon>Cichorioideae</taxon>
        <taxon>Cichorieae</taxon>
        <taxon>Lactucinae</taxon>
        <taxon>Lactuca</taxon>
    </lineage>
</organism>
<proteinExistence type="predicted"/>
<dbReference type="PANTHER" id="PTHR33671">
    <property type="entry name" value="N-METHYLTRANSFERASE, PUTATIVE (DUF688)-RELATED"/>
    <property type="match status" value="1"/>
</dbReference>
<feature type="region of interest" description="Disordered" evidence="1">
    <location>
        <begin position="1"/>
        <end position="52"/>
    </location>
</feature>